<evidence type="ECO:0000313" key="3">
    <source>
        <dbReference type="Proteomes" id="UP000679220"/>
    </source>
</evidence>
<dbReference type="GO" id="GO:0005737">
    <property type="term" value="C:cytoplasm"/>
    <property type="evidence" value="ECO:0007669"/>
    <property type="project" value="TreeGrafter"/>
</dbReference>
<dbReference type="InterPro" id="IPR029033">
    <property type="entry name" value="His_PPase_superfam"/>
</dbReference>
<dbReference type="AlphaFoldDB" id="A0A941F2V7"/>
<dbReference type="NCBIfam" id="TIGR03162">
    <property type="entry name" value="ribazole_cobC"/>
    <property type="match status" value="1"/>
</dbReference>
<keyword evidence="3" id="KW-1185">Reference proteome</keyword>
<gene>
    <name evidence="2" type="primary">cobC</name>
    <name evidence="2" type="ORF">KDU71_07180</name>
</gene>
<evidence type="ECO:0000313" key="2">
    <source>
        <dbReference type="EMBL" id="MBR8535337.1"/>
    </source>
</evidence>
<dbReference type="EC" id="3.1.3.73" evidence="1"/>
<proteinExistence type="predicted"/>
<dbReference type="InterPro" id="IPR013078">
    <property type="entry name" value="His_Pase_superF_clade-1"/>
</dbReference>
<reference evidence="2" key="2">
    <citation type="submission" date="2021-04" db="EMBL/GenBank/DDBJ databases">
        <authorList>
            <person name="Zhang T."/>
            <person name="Zhang Y."/>
            <person name="Lu D."/>
            <person name="Zuo D."/>
            <person name="Du Z."/>
        </authorList>
    </citation>
    <scope>NUCLEOTIDE SEQUENCE</scope>
    <source>
        <strain evidence="2">JR1</strain>
    </source>
</reference>
<dbReference type="InterPro" id="IPR050275">
    <property type="entry name" value="PGM_Phosphatase"/>
</dbReference>
<dbReference type="GO" id="GO:0009236">
    <property type="term" value="P:cobalamin biosynthetic process"/>
    <property type="evidence" value="ECO:0007669"/>
    <property type="project" value="UniProtKB-UniRule"/>
</dbReference>
<dbReference type="SMART" id="SM00855">
    <property type="entry name" value="PGAM"/>
    <property type="match status" value="1"/>
</dbReference>
<reference evidence="2" key="1">
    <citation type="journal article" date="2018" name="Int. J. Syst. Evol. Microbiol.">
        <title>Carboxylicivirga sediminis sp. nov., isolated from coastal sediment.</title>
        <authorList>
            <person name="Wang F.Q."/>
            <person name="Ren L.H."/>
            <person name="Zou R.J."/>
            <person name="Sun Y.Z."/>
            <person name="Liu X.J."/>
            <person name="Jiang F."/>
            <person name="Liu L.J."/>
        </authorList>
    </citation>
    <scope>NUCLEOTIDE SEQUENCE</scope>
    <source>
        <strain evidence="2">JR1</strain>
    </source>
</reference>
<dbReference type="GO" id="GO:0043755">
    <property type="term" value="F:alpha-ribazole phosphatase activity"/>
    <property type="evidence" value="ECO:0007669"/>
    <property type="project" value="UniProtKB-UniRule"/>
</dbReference>
<comment type="caution">
    <text evidence="2">The sequence shown here is derived from an EMBL/GenBank/DDBJ whole genome shotgun (WGS) entry which is preliminary data.</text>
</comment>
<name>A0A941F2V7_9BACT</name>
<dbReference type="PANTHER" id="PTHR48100">
    <property type="entry name" value="BROAD-SPECIFICITY PHOSPHATASE YOR283W-RELATED"/>
    <property type="match status" value="1"/>
</dbReference>
<organism evidence="2 3">
    <name type="scientific">Carboxylicivirga sediminis</name>
    <dbReference type="NCBI Taxonomy" id="2006564"/>
    <lineage>
        <taxon>Bacteria</taxon>
        <taxon>Pseudomonadati</taxon>
        <taxon>Bacteroidota</taxon>
        <taxon>Bacteroidia</taxon>
        <taxon>Marinilabiliales</taxon>
        <taxon>Marinilabiliaceae</taxon>
        <taxon>Carboxylicivirga</taxon>
    </lineage>
</organism>
<dbReference type="SUPFAM" id="SSF53254">
    <property type="entry name" value="Phosphoglycerate mutase-like"/>
    <property type="match status" value="1"/>
</dbReference>
<dbReference type="Pfam" id="PF00300">
    <property type="entry name" value="His_Phos_1"/>
    <property type="match status" value="1"/>
</dbReference>
<dbReference type="PANTHER" id="PTHR48100:SF59">
    <property type="entry name" value="ADENOSYLCOBALAMIN_ALPHA-RIBAZOLE PHOSPHATASE"/>
    <property type="match status" value="1"/>
</dbReference>
<dbReference type="EMBL" id="JAGTAR010000008">
    <property type="protein sequence ID" value="MBR8535337.1"/>
    <property type="molecule type" value="Genomic_DNA"/>
</dbReference>
<dbReference type="InterPro" id="IPR017578">
    <property type="entry name" value="Ribazole_CobC"/>
</dbReference>
<evidence type="ECO:0000256" key="1">
    <source>
        <dbReference type="NCBIfam" id="TIGR03162"/>
    </source>
</evidence>
<sequence>MMEIWLIRHTTPRVDKGTCYGQLDVPLTDRFIDEAEAIRKQLPGGLFDAVYTSPLSRCTRLTKLLFASQEDLTEHRIMELNFGQWEGMAWESIDADLLKQWGDNFLTQAPPDGEHFNQLLMRVNSFMDELLLNQHTKVAVVTHSGVIRALLSRFLSIPASKVFSLELSYGAMVKIIIHTPDYQQVKFIKG</sequence>
<dbReference type="CDD" id="cd07067">
    <property type="entry name" value="HP_PGM_like"/>
    <property type="match status" value="1"/>
</dbReference>
<dbReference type="Proteomes" id="UP000679220">
    <property type="component" value="Unassembled WGS sequence"/>
</dbReference>
<dbReference type="RefSeq" id="WP_212189241.1">
    <property type="nucleotide sequence ID" value="NZ_JAGTAR010000008.1"/>
</dbReference>
<dbReference type="Gene3D" id="3.40.50.1240">
    <property type="entry name" value="Phosphoglycerate mutase-like"/>
    <property type="match status" value="1"/>
</dbReference>
<accession>A0A941F2V7</accession>
<protein>
    <recommendedName>
        <fullName evidence="1">Alpha-ribazole phosphatase</fullName>
        <ecNumber evidence="1">3.1.3.73</ecNumber>
    </recommendedName>
</protein>